<keyword evidence="1" id="KW-0472">Membrane</keyword>
<dbReference type="STRING" id="1121939.L861_12640"/>
<reference evidence="2 3" key="1">
    <citation type="journal article" date="2013" name="Genome Announc.">
        <title>Draft genome sequence of the moderately halophilic gammaproteobacterium Halomonas anticariensis FP35.</title>
        <authorList>
            <person name="Tahrioui A."/>
            <person name="Quesada E."/>
            <person name="Llamas I."/>
        </authorList>
    </citation>
    <scope>NUCLEOTIDE SEQUENCE [LARGE SCALE GENOMIC DNA]</scope>
    <source>
        <strain evidence="3">DSM 16096 / CECT 5854 / LMG 22089 / FP35</strain>
    </source>
</reference>
<dbReference type="Proteomes" id="UP000014463">
    <property type="component" value="Unassembled WGS sequence"/>
</dbReference>
<evidence type="ECO:0000256" key="1">
    <source>
        <dbReference type="SAM" id="Phobius"/>
    </source>
</evidence>
<name>S2KYZ6_LITA3</name>
<dbReference type="EMBL" id="ASTJ01000039">
    <property type="protein sequence ID" value="EPC00634.1"/>
    <property type="molecule type" value="Genomic_DNA"/>
</dbReference>
<feature type="transmembrane region" description="Helical" evidence="1">
    <location>
        <begin position="154"/>
        <end position="178"/>
    </location>
</feature>
<dbReference type="PATRIC" id="fig|1121939.11.peg.3706"/>
<sequence length="340" mass="39129">MAEQPITYTAEAYTAERALGTRSQQCQHSRRFRLAAASGQRLPHRQPTVDMAPMSRGIRLVPPQELREIESQSYYRVRPEDRPTHPLRMDEECLRYTSQTKRNFFFGVIRGLGTIGALLVTPVFFLTAIMLAVIDTNNARLGSFLSNFISSFRWEMVLSVLAISVVCWGGATLIYRLFPNWAAGYQPGPMWELNRRTGKVIVFANPAKRRTAWQVAHELPFDEFDCYLQSTPSPQGLPQFNLSLVHYREEAHVALVGMFGATSSHVEQRAAWDMVQRYMDTSQPLPEIPVFEIYRPLDPATIAHDRRTGRNPRFWRDMDDATYERHVSEHQDKLNAFYRG</sequence>
<keyword evidence="1" id="KW-0812">Transmembrane</keyword>
<dbReference type="eggNOG" id="ENOG5031PAH">
    <property type="taxonomic scope" value="Bacteria"/>
</dbReference>
<evidence type="ECO:0000313" key="2">
    <source>
        <dbReference type="EMBL" id="EPC00634.1"/>
    </source>
</evidence>
<organism evidence="2 3">
    <name type="scientific">Litchfieldella anticariensis (strain DSM 16096 / CECT 5854 / CIP 108499 / LMG 22089 / FP35)</name>
    <name type="common">Halomonas anticariensis</name>
    <dbReference type="NCBI Taxonomy" id="1121939"/>
    <lineage>
        <taxon>Bacteria</taxon>
        <taxon>Pseudomonadati</taxon>
        <taxon>Pseudomonadota</taxon>
        <taxon>Gammaproteobacteria</taxon>
        <taxon>Oceanospirillales</taxon>
        <taxon>Halomonadaceae</taxon>
        <taxon>Litchfieldella</taxon>
    </lineage>
</organism>
<gene>
    <name evidence="2" type="ORF">L861_12640</name>
</gene>
<protein>
    <submittedName>
        <fullName evidence="2">Uncharacterized protein</fullName>
    </submittedName>
</protein>
<evidence type="ECO:0000313" key="3">
    <source>
        <dbReference type="Proteomes" id="UP000014463"/>
    </source>
</evidence>
<comment type="caution">
    <text evidence="2">The sequence shown here is derived from an EMBL/GenBank/DDBJ whole genome shotgun (WGS) entry which is preliminary data.</text>
</comment>
<dbReference type="AlphaFoldDB" id="S2KYZ6"/>
<feature type="transmembrane region" description="Helical" evidence="1">
    <location>
        <begin position="104"/>
        <end position="134"/>
    </location>
</feature>
<dbReference type="RefSeq" id="WP_016418221.1">
    <property type="nucleotide sequence ID" value="NZ_KE332393.1"/>
</dbReference>
<keyword evidence="3" id="KW-1185">Reference proteome</keyword>
<proteinExistence type="predicted"/>
<keyword evidence="1" id="KW-1133">Transmembrane helix</keyword>
<accession>S2KYZ6</accession>
<dbReference type="OrthoDB" id="6160351at2"/>